<dbReference type="GO" id="GO:0033969">
    <property type="term" value="F:gamma-glutamyl-gamma-aminobutyrate hydrolase activity"/>
    <property type="evidence" value="ECO:0007669"/>
    <property type="project" value="TreeGrafter"/>
</dbReference>
<keyword evidence="1" id="KW-0378">Hydrolase</keyword>
<dbReference type="GO" id="GO:0005829">
    <property type="term" value="C:cytosol"/>
    <property type="evidence" value="ECO:0007669"/>
    <property type="project" value="TreeGrafter"/>
</dbReference>
<dbReference type="Proteomes" id="UP000052013">
    <property type="component" value="Unassembled WGS sequence"/>
</dbReference>
<name>A0A0R1SEU7_9LACO</name>
<dbReference type="GO" id="GO:0006598">
    <property type="term" value="P:polyamine catabolic process"/>
    <property type="evidence" value="ECO:0007669"/>
    <property type="project" value="TreeGrafter"/>
</dbReference>
<dbReference type="STRING" id="1423739.FC85_GL002625"/>
<dbReference type="PROSITE" id="PS51273">
    <property type="entry name" value="GATASE_TYPE_1"/>
    <property type="match status" value="1"/>
</dbReference>
<protein>
    <submittedName>
        <fullName evidence="1">Gamma-glutamyl-gamma-aminobutyrate hydrolase</fullName>
    </submittedName>
</protein>
<evidence type="ECO:0000313" key="1">
    <source>
        <dbReference type="EMBL" id="KRL67767.1"/>
    </source>
</evidence>
<dbReference type="AlphaFoldDB" id="A0A0R1SEU7"/>
<dbReference type="EMBL" id="AZEY01000029">
    <property type="protein sequence ID" value="KRL67767.1"/>
    <property type="molecule type" value="Genomic_DNA"/>
</dbReference>
<dbReference type="SUPFAM" id="SSF52317">
    <property type="entry name" value="Class I glutamine amidotransferase-like"/>
    <property type="match status" value="1"/>
</dbReference>
<evidence type="ECO:0000313" key="2">
    <source>
        <dbReference type="Proteomes" id="UP000052013"/>
    </source>
</evidence>
<proteinExistence type="predicted"/>
<dbReference type="PATRIC" id="fig|1423739.3.peg.2722"/>
<dbReference type="CDD" id="cd01745">
    <property type="entry name" value="GATase1_2"/>
    <property type="match status" value="1"/>
</dbReference>
<dbReference type="Gene3D" id="3.40.50.880">
    <property type="match status" value="1"/>
</dbReference>
<dbReference type="PANTHER" id="PTHR43235">
    <property type="entry name" value="GLUTAMINE AMIDOTRANSFERASE PB2B2.05-RELATED"/>
    <property type="match status" value="1"/>
</dbReference>
<dbReference type="InterPro" id="IPR029062">
    <property type="entry name" value="Class_I_gatase-like"/>
</dbReference>
<reference evidence="1 2" key="1">
    <citation type="journal article" date="2015" name="Genome Announc.">
        <title>Expanding the biotechnology potential of lactobacilli through comparative genomics of 213 strains and associated genera.</title>
        <authorList>
            <person name="Sun Z."/>
            <person name="Harris H.M."/>
            <person name="McCann A."/>
            <person name="Guo C."/>
            <person name="Argimon S."/>
            <person name="Zhang W."/>
            <person name="Yang X."/>
            <person name="Jeffery I.B."/>
            <person name="Cooney J.C."/>
            <person name="Kagawa T.F."/>
            <person name="Liu W."/>
            <person name="Song Y."/>
            <person name="Salvetti E."/>
            <person name="Wrobel A."/>
            <person name="Rasinkangas P."/>
            <person name="Parkhill J."/>
            <person name="Rea M.C."/>
            <person name="O'Sullivan O."/>
            <person name="Ritari J."/>
            <person name="Douillard F.P."/>
            <person name="Paul Ross R."/>
            <person name="Yang R."/>
            <person name="Briner A.E."/>
            <person name="Felis G.E."/>
            <person name="de Vos W.M."/>
            <person name="Barrangou R."/>
            <person name="Klaenhammer T.R."/>
            <person name="Caufield P.W."/>
            <person name="Cui Y."/>
            <person name="Zhang H."/>
            <person name="O'Toole P.W."/>
        </authorList>
    </citation>
    <scope>NUCLEOTIDE SEQUENCE [LARGE SCALE GENOMIC DNA]</scope>
    <source>
        <strain evidence="1 2">DSM 14421</strain>
    </source>
</reference>
<gene>
    <name evidence="1" type="ORF">FC85_GL002625</name>
</gene>
<dbReference type="Pfam" id="PF07722">
    <property type="entry name" value="Peptidase_C26"/>
    <property type="match status" value="1"/>
</dbReference>
<comment type="caution">
    <text evidence="1">The sequence shown here is derived from an EMBL/GenBank/DDBJ whole genome shotgun (WGS) entry which is preliminary data.</text>
</comment>
<organism evidence="1 2">
    <name type="scientific">Lentilactobacillus diolivorans DSM 14421</name>
    <dbReference type="NCBI Taxonomy" id="1423739"/>
    <lineage>
        <taxon>Bacteria</taxon>
        <taxon>Bacillati</taxon>
        <taxon>Bacillota</taxon>
        <taxon>Bacilli</taxon>
        <taxon>Lactobacillales</taxon>
        <taxon>Lactobacillaceae</taxon>
        <taxon>Lentilactobacillus</taxon>
    </lineage>
</organism>
<dbReference type="InterPro" id="IPR011697">
    <property type="entry name" value="Peptidase_C26"/>
</dbReference>
<sequence>MIPTIGMVADVTMRKNSFADYITDDVSEAIKKAGGLPIIFPTSDSKYAEDFLSKCDGMAFLGGPDVDPILYDEEPIPELGYTYRQKDELELELVRQAYAAGKAIFGICRGIQVINVGLGGTVYQDFPSQSDRKVLKHFQAAPLSVTSHHVNVMAGSHLEKIMGDYPMVNSHHHEAVKDLGNDLKVTARAADDCVEAIESMNSDQLLAVQWHPECLYTKYPEHDALFTDFVNRVKKRMQNVDAV</sequence>
<dbReference type="RefSeq" id="WP_057864215.1">
    <property type="nucleotide sequence ID" value="NZ_AZEY01000029.1"/>
</dbReference>
<dbReference type="PANTHER" id="PTHR43235:SF1">
    <property type="entry name" value="GLUTAMINE AMIDOTRANSFERASE PB2B2.05-RELATED"/>
    <property type="match status" value="1"/>
</dbReference>
<accession>A0A0R1SEU7</accession>
<dbReference type="InterPro" id="IPR044668">
    <property type="entry name" value="PuuD-like"/>
</dbReference>